<evidence type="ECO:0000256" key="1">
    <source>
        <dbReference type="ARBA" id="ARBA00002672"/>
    </source>
</evidence>
<feature type="transmembrane region" description="Helical" evidence="10">
    <location>
        <begin position="130"/>
        <end position="149"/>
    </location>
</feature>
<dbReference type="PANTHER" id="PTHR36122:SF2">
    <property type="entry name" value="NICOTINAMIDE RIBOSIDE TRANSPORTER PNUC"/>
    <property type="match status" value="1"/>
</dbReference>
<evidence type="ECO:0000313" key="11">
    <source>
        <dbReference type="EMBL" id="NJC27121.1"/>
    </source>
</evidence>
<protein>
    <recommendedName>
        <fullName evidence="4">Nicotinamide riboside transporter PnuC</fullName>
    </recommendedName>
</protein>
<evidence type="ECO:0000313" key="12">
    <source>
        <dbReference type="Proteomes" id="UP000770785"/>
    </source>
</evidence>
<feature type="transmembrane region" description="Helical" evidence="10">
    <location>
        <begin position="20"/>
        <end position="37"/>
    </location>
</feature>
<evidence type="ECO:0000256" key="3">
    <source>
        <dbReference type="ARBA" id="ARBA00006669"/>
    </source>
</evidence>
<evidence type="ECO:0000256" key="4">
    <source>
        <dbReference type="ARBA" id="ARBA00017522"/>
    </source>
</evidence>
<feature type="transmembrane region" description="Helical" evidence="10">
    <location>
        <begin position="83"/>
        <end position="102"/>
    </location>
</feature>
<dbReference type="Pfam" id="PF04973">
    <property type="entry name" value="NMN_transporter"/>
    <property type="match status" value="1"/>
</dbReference>
<proteinExistence type="inferred from homology"/>
<keyword evidence="5" id="KW-0813">Transport</keyword>
<reference evidence="11 12" key="1">
    <citation type="submission" date="2020-03" db="EMBL/GenBank/DDBJ databases">
        <title>Genomic Encyclopedia of Type Strains, Phase IV (KMG-IV): sequencing the most valuable type-strain genomes for metagenomic binning, comparative biology and taxonomic classification.</title>
        <authorList>
            <person name="Goeker M."/>
        </authorList>
    </citation>
    <scope>NUCLEOTIDE SEQUENCE [LARGE SCALE GENOMIC DNA]</scope>
    <source>
        <strain evidence="11 12">DSM 105096</strain>
    </source>
</reference>
<keyword evidence="7 10" id="KW-0812">Transmembrane</keyword>
<comment type="function">
    <text evidence="1">Required for nicotinamide riboside transport across the inner membrane.</text>
</comment>
<dbReference type="NCBIfam" id="TIGR01528">
    <property type="entry name" value="NMN_trans_PnuC"/>
    <property type="match status" value="1"/>
</dbReference>
<feature type="transmembrane region" description="Helical" evidence="10">
    <location>
        <begin position="109"/>
        <end position="124"/>
    </location>
</feature>
<evidence type="ECO:0000256" key="9">
    <source>
        <dbReference type="ARBA" id="ARBA00023136"/>
    </source>
</evidence>
<comment type="similarity">
    <text evidence="3">Belongs to the nicotinamide ribonucleoside (NR) uptake permease (TC 4.B.1) family.</text>
</comment>
<evidence type="ECO:0000256" key="8">
    <source>
        <dbReference type="ARBA" id="ARBA00022989"/>
    </source>
</evidence>
<name>A0ABX0XCY8_9BACT</name>
<dbReference type="EMBL" id="JAATJH010000004">
    <property type="protein sequence ID" value="NJC27121.1"/>
    <property type="molecule type" value="Genomic_DNA"/>
</dbReference>
<sequence length="163" mass="18217">MSTAVWGYQSLVVYELVSDAILQLFYLIMAGVGVWQWQRGGDKGGQLPVTRMTMPQHLALIVFAGTGGSALGLFFNTTLQAAATYPDAITTAFSIGATFLLIRRKLENWLYWIVIDAVYVWIYRGQGAHLFALMMVINIMVAAYGFFTWRRELTREHQIAAAG</sequence>
<organism evidence="11 12">
    <name type="scientific">Neolewinella antarctica</name>
    <dbReference type="NCBI Taxonomy" id="442734"/>
    <lineage>
        <taxon>Bacteria</taxon>
        <taxon>Pseudomonadati</taxon>
        <taxon>Bacteroidota</taxon>
        <taxon>Saprospiria</taxon>
        <taxon>Saprospirales</taxon>
        <taxon>Lewinellaceae</taxon>
        <taxon>Neolewinella</taxon>
    </lineage>
</organism>
<keyword evidence="9 10" id="KW-0472">Membrane</keyword>
<dbReference type="PANTHER" id="PTHR36122">
    <property type="entry name" value="NICOTINAMIDE RIBOSIDE TRANSPORTER PNUC"/>
    <property type="match status" value="1"/>
</dbReference>
<comment type="subcellular location">
    <subcellularLocation>
        <location evidence="2">Cell membrane</location>
        <topology evidence="2">Multi-pass membrane protein</topology>
    </subcellularLocation>
</comment>
<evidence type="ECO:0000256" key="10">
    <source>
        <dbReference type="SAM" id="Phobius"/>
    </source>
</evidence>
<evidence type="ECO:0000256" key="2">
    <source>
        <dbReference type="ARBA" id="ARBA00004651"/>
    </source>
</evidence>
<evidence type="ECO:0000256" key="7">
    <source>
        <dbReference type="ARBA" id="ARBA00022692"/>
    </source>
</evidence>
<gene>
    <name evidence="11" type="ORF">GGR27_002634</name>
</gene>
<dbReference type="Proteomes" id="UP000770785">
    <property type="component" value="Unassembled WGS sequence"/>
</dbReference>
<evidence type="ECO:0000256" key="5">
    <source>
        <dbReference type="ARBA" id="ARBA00022448"/>
    </source>
</evidence>
<feature type="transmembrane region" description="Helical" evidence="10">
    <location>
        <begin position="58"/>
        <end position="77"/>
    </location>
</feature>
<comment type="caution">
    <text evidence="11">The sequence shown here is derived from an EMBL/GenBank/DDBJ whole genome shotgun (WGS) entry which is preliminary data.</text>
</comment>
<evidence type="ECO:0000256" key="6">
    <source>
        <dbReference type="ARBA" id="ARBA00022475"/>
    </source>
</evidence>
<keyword evidence="12" id="KW-1185">Reference proteome</keyword>
<keyword evidence="8 10" id="KW-1133">Transmembrane helix</keyword>
<keyword evidence="6" id="KW-1003">Cell membrane</keyword>
<accession>A0ABX0XCY8</accession>
<dbReference type="InterPro" id="IPR006419">
    <property type="entry name" value="NMN_transpt_PnuC"/>
</dbReference>